<dbReference type="AlphaFoldDB" id="A0A6G8S8B6"/>
<proteinExistence type="predicted"/>
<evidence type="ECO:0000313" key="1">
    <source>
        <dbReference type="EMBL" id="QIO10407.1"/>
    </source>
</evidence>
<dbReference type="Proteomes" id="UP000501939">
    <property type="component" value="Chromosome"/>
</dbReference>
<gene>
    <name evidence="1" type="ORF">G8D99_09925</name>
</gene>
<sequence length="569" mass="67462">MIPYQIRATLLQMEPSLDAHWEGLLSKIFDEADIEVREEIDRQILKPKEIQWNRVANTFEYKVTNSLAILKHSFSSERMRSIASKLSQSINWLKNITDPVQIADYLENALHQIDQIPVEDDLKLQREKMLMRRVYLQDVAKLVRSLDIEPPGGVRNLTSAQIKSFIIEVYIKQQLLGYWFKPLLPRTSQLMQHPFFKFWLLKEQAVRRFDIVKTSEFLFIIAPVNNFENNSYSIRRFLFEDFLEYNEQIYLNGIVLDMTRYGDKSYMEDFTQQVQMMVTIQHQVHKDVVQVVQEFEELAENKLIPLLTESLPTIGKNSDVVAKQHLRNFENILVNELMIPMRDALRNHLSHIEEYQYLFVSIHRIYSDILAHYKEFKEQPALFFNHTVQLFEYKILAYLKILEKRKDEIFVPLNQYEWKVMNDRSEQPIMTLQNDLSRHIHDYKELTLHMGRLKKEQTEAQGSFMKRMMKGDKIDKELQQVTVAALRVKKQAYLDILTIPKNFRKYSVFIEFESFAATSEVERHYAFPCGDNGITRLPLLVKLPENLEHFNLEELNSGISYDLRFSPTM</sequence>
<dbReference type="KEGG" id="alj:G8D99_09925"/>
<dbReference type="EMBL" id="CP049916">
    <property type="protein sequence ID" value="QIO10407.1"/>
    <property type="molecule type" value="Genomic_DNA"/>
</dbReference>
<accession>A0A6G8S8B6</accession>
<protein>
    <submittedName>
        <fullName evidence="1">Uncharacterized protein</fullName>
    </submittedName>
</protein>
<organism evidence="1 2">
    <name type="scientific">Acinetobacter lanii</name>
    <dbReference type="NCBI Taxonomy" id="2715163"/>
    <lineage>
        <taxon>Bacteria</taxon>
        <taxon>Pseudomonadati</taxon>
        <taxon>Pseudomonadota</taxon>
        <taxon>Gammaproteobacteria</taxon>
        <taxon>Moraxellales</taxon>
        <taxon>Moraxellaceae</taxon>
        <taxon>Acinetobacter</taxon>
    </lineage>
</organism>
<name>A0A6G8S8B6_9GAMM</name>
<reference evidence="1 2" key="1">
    <citation type="submission" date="2020-03" db="EMBL/GenBank/DDBJ databases">
        <authorList>
            <person name="Zhu W."/>
        </authorList>
    </citation>
    <scope>NUCLEOTIDE SEQUENCE [LARGE SCALE GENOMIC DNA]</scope>
    <source>
        <strain evidence="1 2">185</strain>
    </source>
</reference>
<keyword evidence="2" id="KW-1185">Reference proteome</keyword>
<evidence type="ECO:0000313" key="2">
    <source>
        <dbReference type="Proteomes" id="UP000501939"/>
    </source>
</evidence>